<dbReference type="Proteomes" id="UP001139103">
    <property type="component" value="Unassembled WGS sequence"/>
</dbReference>
<keyword evidence="2" id="KW-1185">Reference proteome</keyword>
<dbReference type="EMBL" id="JAJKFT010000002">
    <property type="protein sequence ID" value="MCC9627228.1"/>
    <property type="molecule type" value="Genomic_DNA"/>
</dbReference>
<protein>
    <recommendedName>
        <fullName evidence="3">J domain-containing protein</fullName>
    </recommendedName>
</protein>
<dbReference type="InterPro" id="IPR036869">
    <property type="entry name" value="J_dom_sf"/>
</dbReference>
<dbReference type="SUPFAM" id="SSF46565">
    <property type="entry name" value="Chaperone J-domain"/>
    <property type="match status" value="1"/>
</dbReference>
<dbReference type="AlphaFoldDB" id="A0A9X1MHJ2"/>
<comment type="caution">
    <text evidence="1">The sequence shown here is derived from an EMBL/GenBank/DDBJ whole genome shotgun (WGS) entry which is preliminary data.</text>
</comment>
<accession>A0A9X1MHJ2</accession>
<name>A0A9X1MHJ2_9BACT</name>
<evidence type="ECO:0008006" key="3">
    <source>
        <dbReference type="Google" id="ProtNLM"/>
    </source>
</evidence>
<evidence type="ECO:0000313" key="2">
    <source>
        <dbReference type="Proteomes" id="UP001139103"/>
    </source>
</evidence>
<dbReference type="RefSeq" id="WP_230215205.1">
    <property type="nucleotide sequence ID" value="NZ_JAJKFT010000002.1"/>
</dbReference>
<sequence>MEIYDPQIAAWFGITPMELPADYYRWLGVRAFETSAAAITQGYDIRRQQLAQVGATGDALARANAILHGAYYALSDPVGRAAYDQWLVSQANLPQ</sequence>
<organism evidence="1 2">
    <name type="scientific">Blastopirellula sediminis</name>
    <dbReference type="NCBI Taxonomy" id="2894196"/>
    <lineage>
        <taxon>Bacteria</taxon>
        <taxon>Pseudomonadati</taxon>
        <taxon>Planctomycetota</taxon>
        <taxon>Planctomycetia</taxon>
        <taxon>Pirellulales</taxon>
        <taxon>Pirellulaceae</taxon>
        <taxon>Blastopirellula</taxon>
    </lineage>
</organism>
<proteinExistence type="predicted"/>
<gene>
    <name evidence="1" type="ORF">LOC68_02295</name>
</gene>
<reference evidence="1" key="1">
    <citation type="submission" date="2021-11" db="EMBL/GenBank/DDBJ databases">
        <title>Genome sequence.</title>
        <authorList>
            <person name="Sun Q."/>
        </authorList>
    </citation>
    <scope>NUCLEOTIDE SEQUENCE</scope>
    <source>
        <strain evidence="1">JC732</strain>
    </source>
</reference>
<evidence type="ECO:0000313" key="1">
    <source>
        <dbReference type="EMBL" id="MCC9627228.1"/>
    </source>
</evidence>